<dbReference type="Proteomes" id="UP000218263">
    <property type="component" value="Chromosome"/>
</dbReference>
<reference evidence="1 2" key="1">
    <citation type="submission" date="2015-12" db="EMBL/GenBank/DDBJ databases">
        <title>Genome sequence of Mucilaginibacter gotjawali.</title>
        <authorList>
            <person name="Lee J.S."/>
            <person name="Lee K.C."/>
            <person name="Kim K.K."/>
            <person name="Lee B.W."/>
        </authorList>
    </citation>
    <scope>NUCLEOTIDE SEQUENCE [LARGE SCALE GENOMIC DNA]</scope>
    <source>
        <strain evidence="1 2">SA3-7</strain>
    </source>
</reference>
<evidence type="ECO:0000313" key="1">
    <source>
        <dbReference type="EMBL" id="BAU54478.1"/>
    </source>
</evidence>
<dbReference type="KEGG" id="mgot:MgSA37_02654"/>
<accession>A0A110B5L5</accession>
<protein>
    <submittedName>
        <fullName evidence="1">Uncharacterized protein</fullName>
    </submittedName>
</protein>
<evidence type="ECO:0000313" key="2">
    <source>
        <dbReference type="Proteomes" id="UP000218263"/>
    </source>
</evidence>
<proteinExistence type="predicted"/>
<organism evidence="1 2">
    <name type="scientific">Mucilaginibacter gotjawali</name>
    <dbReference type="NCBI Taxonomy" id="1550579"/>
    <lineage>
        <taxon>Bacteria</taxon>
        <taxon>Pseudomonadati</taxon>
        <taxon>Bacteroidota</taxon>
        <taxon>Sphingobacteriia</taxon>
        <taxon>Sphingobacteriales</taxon>
        <taxon>Sphingobacteriaceae</taxon>
        <taxon>Mucilaginibacter</taxon>
    </lineage>
</organism>
<dbReference type="AlphaFoldDB" id="A0A110B5L5"/>
<dbReference type="EMBL" id="AP017313">
    <property type="protein sequence ID" value="BAU54478.1"/>
    <property type="molecule type" value="Genomic_DNA"/>
</dbReference>
<dbReference type="OrthoDB" id="798003at2"/>
<keyword evidence="2" id="KW-1185">Reference proteome</keyword>
<name>A0A110B5L5_9SPHI</name>
<sequence length="93" mass="10468">MLYITVPSDGPSKLTFSLFESYDIPAPVSGADAEINNNLILKFEDEEEAVVYATQLENLANELNDKTTTQYLSINDIIVAIWNDEFVQSYQSK</sequence>
<gene>
    <name evidence="1" type="ORF">MgSA37_02654</name>
</gene>
<dbReference type="RefSeq" id="WP_096352430.1">
    <property type="nucleotide sequence ID" value="NZ_AP017313.1"/>
</dbReference>